<name>A0ABQ7B9D3_BRACR</name>
<feature type="compositionally biased region" description="Low complexity" evidence="1">
    <location>
        <begin position="1"/>
        <end position="14"/>
    </location>
</feature>
<evidence type="ECO:0000256" key="1">
    <source>
        <dbReference type="SAM" id="MobiDB-lite"/>
    </source>
</evidence>
<feature type="region of interest" description="Disordered" evidence="1">
    <location>
        <begin position="1"/>
        <end position="54"/>
    </location>
</feature>
<evidence type="ECO:0000313" key="2">
    <source>
        <dbReference type="EMBL" id="KAF3528616.1"/>
    </source>
</evidence>
<keyword evidence="3" id="KW-1185">Reference proteome</keyword>
<evidence type="ECO:0000313" key="3">
    <source>
        <dbReference type="Proteomes" id="UP000266723"/>
    </source>
</evidence>
<protein>
    <recommendedName>
        <fullName evidence="4">BZIP domain-containing protein</fullName>
    </recommendedName>
</protein>
<dbReference type="EMBL" id="QGKV02001507">
    <property type="protein sequence ID" value="KAF3528616.1"/>
    <property type="molecule type" value="Genomic_DNA"/>
</dbReference>
<sequence length="88" mass="10304">MSDTVSIISESGSSPEERRRRRERSVNPRCGKLAREFSKQTSQRKEGRDQDEDEMIIESNCVLRKMLRSRGGGTQRRGLVWRRECLFT</sequence>
<gene>
    <name evidence="2" type="ORF">DY000_02038503</name>
</gene>
<evidence type="ECO:0008006" key="4">
    <source>
        <dbReference type="Google" id="ProtNLM"/>
    </source>
</evidence>
<reference evidence="2 3" key="1">
    <citation type="journal article" date="2020" name="BMC Genomics">
        <title>Intraspecific diversification of the crop wild relative Brassica cretica Lam. using demographic model selection.</title>
        <authorList>
            <person name="Kioukis A."/>
            <person name="Michalopoulou V.A."/>
            <person name="Briers L."/>
            <person name="Pirintsos S."/>
            <person name="Studholme D.J."/>
            <person name="Pavlidis P."/>
            <person name="Sarris P.F."/>
        </authorList>
    </citation>
    <scope>NUCLEOTIDE SEQUENCE [LARGE SCALE GENOMIC DNA]</scope>
    <source>
        <strain evidence="3">cv. PFS-1207/04</strain>
    </source>
</reference>
<accession>A0ABQ7B9D3</accession>
<dbReference type="Proteomes" id="UP000266723">
    <property type="component" value="Unassembled WGS sequence"/>
</dbReference>
<organism evidence="2 3">
    <name type="scientific">Brassica cretica</name>
    <name type="common">Mustard</name>
    <dbReference type="NCBI Taxonomy" id="69181"/>
    <lineage>
        <taxon>Eukaryota</taxon>
        <taxon>Viridiplantae</taxon>
        <taxon>Streptophyta</taxon>
        <taxon>Embryophyta</taxon>
        <taxon>Tracheophyta</taxon>
        <taxon>Spermatophyta</taxon>
        <taxon>Magnoliopsida</taxon>
        <taxon>eudicotyledons</taxon>
        <taxon>Gunneridae</taxon>
        <taxon>Pentapetalae</taxon>
        <taxon>rosids</taxon>
        <taxon>malvids</taxon>
        <taxon>Brassicales</taxon>
        <taxon>Brassicaceae</taxon>
        <taxon>Brassiceae</taxon>
        <taxon>Brassica</taxon>
    </lineage>
</organism>
<proteinExistence type="predicted"/>
<feature type="compositionally biased region" description="Basic and acidic residues" evidence="1">
    <location>
        <begin position="33"/>
        <end position="48"/>
    </location>
</feature>
<comment type="caution">
    <text evidence="2">The sequence shown here is derived from an EMBL/GenBank/DDBJ whole genome shotgun (WGS) entry which is preliminary data.</text>
</comment>